<evidence type="ECO:0000313" key="9">
    <source>
        <dbReference type="EMBL" id="THU50190.1"/>
    </source>
</evidence>
<feature type="domain" description="Protein kinase" evidence="8">
    <location>
        <begin position="6"/>
        <end position="259"/>
    </location>
</feature>
<dbReference type="EMBL" id="PYDT01000009">
    <property type="protein sequence ID" value="THU50190.1"/>
    <property type="molecule type" value="Genomic_DNA"/>
</dbReference>
<keyword evidence="3" id="KW-0418">Kinase</keyword>
<dbReference type="InterPro" id="IPR008271">
    <property type="entry name" value="Ser/Thr_kinase_AS"/>
</dbReference>
<dbReference type="GO" id="GO:0005524">
    <property type="term" value="F:ATP binding"/>
    <property type="evidence" value="ECO:0007669"/>
    <property type="project" value="UniProtKB-UniRule"/>
</dbReference>
<keyword evidence="4 5" id="KW-0067">ATP-binding</keyword>
<feature type="region of interest" description="Disordered" evidence="7">
    <location>
        <begin position="334"/>
        <end position="358"/>
    </location>
</feature>
<feature type="binding site" evidence="5">
    <location>
        <position position="35"/>
    </location>
    <ligand>
        <name>ATP</name>
        <dbReference type="ChEBI" id="CHEBI:30616"/>
    </ligand>
</feature>
<dbReference type="GO" id="GO:0004674">
    <property type="term" value="F:protein serine/threonine kinase activity"/>
    <property type="evidence" value="ECO:0007669"/>
    <property type="project" value="UniProtKB-KW"/>
</dbReference>
<dbReference type="STRING" id="52838.A0A4S8INQ7"/>
<evidence type="ECO:0000256" key="1">
    <source>
        <dbReference type="ARBA" id="ARBA00022679"/>
    </source>
</evidence>
<dbReference type="Gene3D" id="1.10.510.10">
    <property type="entry name" value="Transferase(Phosphotransferase) domain 1"/>
    <property type="match status" value="1"/>
</dbReference>
<keyword evidence="2 5" id="KW-0547">Nucleotide-binding</keyword>
<evidence type="ECO:0000256" key="4">
    <source>
        <dbReference type="ARBA" id="ARBA00022840"/>
    </source>
</evidence>
<organism evidence="9 10">
    <name type="scientific">Musa balbisiana</name>
    <name type="common">Banana</name>
    <dbReference type="NCBI Taxonomy" id="52838"/>
    <lineage>
        <taxon>Eukaryota</taxon>
        <taxon>Viridiplantae</taxon>
        <taxon>Streptophyta</taxon>
        <taxon>Embryophyta</taxon>
        <taxon>Tracheophyta</taxon>
        <taxon>Spermatophyta</taxon>
        <taxon>Magnoliopsida</taxon>
        <taxon>Liliopsida</taxon>
        <taxon>Zingiberales</taxon>
        <taxon>Musaceae</taxon>
        <taxon>Musa</taxon>
    </lineage>
</organism>
<dbReference type="InterPro" id="IPR000719">
    <property type="entry name" value="Prot_kinase_dom"/>
</dbReference>
<dbReference type="Proteomes" id="UP000317650">
    <property type="component" value="Chromosome 6"/>
</dbReference>
<sequence>MEIGEWRRGRIIGRGTSATVSLATSMASGQVFAVKSSELCSLRGEQRLLSALDSPFVVSYLGFDVAPPHAPGAGFHYNLFMEYAPGGSLSDEIKRQNGRLDELAIRSYLHDILSGLVYLHSNGVVHCDLKSQNVLICSDGRAKIADFGCARKVDGDGERHQPRGTPMFMAPEVARGEEQSAPADVWALGCTTIEMATGRPAWPHMADPVSALHLIAFSADVPEFPSWISAEGKDFLSRCLRRDPRDRWTAEQLLRHPFVAACFACPRPDSGTNYDRVSPTSTLDQAFWESLADEGDEAVGEPSEDPSERMQCLIGGGAPSWTCNDGWVTVRSDAGEDSLPATGSITEDDRSVTRGDSSGTNSSDFIYNTDRIDIEHVMADVDDTSVARVEEGIENQVFTCKREVNLVNGNCHLVIQKDRIDIPNWSFWLCAFYLWLSLIFSF</sequence>
<evidence type="ECO:0000313" key="10">
    <source>
        <dbReference type="Proteomes" id="UP000317650"/>
    </source>
</evidence>
<proteinExistence type="inferred from homology"/>
<evidence type="ECO:0000259" key="8">
    <source>
        <dbReference type="PROSITE" id="PS50011"/>
    </source>
</evidence>
<evidence type="ECO:0000256" key="7">
    <source>
        <dbReference type="SAM" id="MobiDB-lite"/>
    </source>
</evidence>
<keyword evidence="6" id="KW-0723">Serine/threonine-protein kinase</keyword>
<evidence type="ECO:0000256" key="2">
    <source>
        <dbReference type="ARBA" id="ARBA00022741"/>
    </source>
</evidence>
<protein>
    <recommendedName>
        <fullName evidence="8">Protein kinase domain-containing protein</fullName>
    </recommendedName>
</protein>
<dbReference type="InterPro" id="IPR017441">
    <property type="entry name" value="Protein_kinase_ATP_BS"/>
</dbReference>
<dbReference type="GO" id="GO:0007165">
    <property type="term" value="P:signal transduction"/>
    <property type="evidence" value="ECO:0007669"/>
    <property type="project" value="TreeGrafter"/>
</dbReference>
<dbReference type="PROSITE" id="PS00108">
    <property type="entry name" value="PROTEIN_KINASE_ST"/>
    <property type="match status" value="1"/>
</dbReference>
<accession>A0A4S8INQ7</accession>
<dbReference type="Pfam" id="PF00069">
    <property type="entry name" value="Pkinase"/>
    <property type="match status" value="1"/>
</dbReference>
<evidence type="ECO:0000256" key="3">
    <source>
        <dbReference type="ARBA" id="ARBA00022777"/>
    </source>
</evidence>
<dbReference type="AlphaFoldDB" id="A0A4S8INQ7"/>
<name>A0A4S8INQ7_MUSBA</name>
<dbReference type="CDD" id="cd06606">
    <property type="entry name" value="STKc_MAPKKK"/>
    <property type="match status" value="1"/>
</dbReference>
<evidence type="ECO:0000256" key="6">
    <source>
        <dbReference type="RuleBase" id="RU000304"/>
    </source>
</evidence>
<comment type="similarity">
    <text evidence="6">Belongs to the protein kinase superfamily.</text>
</comment>
<keyword evidence="10" id="KW-1185">Reference proteome</keyword>
<dbReference type="PROSITE" id="PS50011">
    <property type="entry name" value="PROTEIN_KINASE_DOM"/>
    <property type="match status" value="1"/>
</dbReference>
<keyword evidence="1" id="KW-0808">Transferase</keyword>
<dbReference type="SMART" id="SM00220">
    <property type="entry name" value="S_TKc"/>
    <property type="match status" value="1"/>
</dbReference>
<dbReference type="InterPro" id="IPR011009">
    <property type="entry name" value="Kinase-like_dom_sf"/>
</dbReference>
<evidence type="ECO:0000256" key="5">
    <source>
        <dbReference type="PROSITE-ProRule" id="PRU10141"/>
    </source>
</evidence>
<dbReference type="PANTHER" id="PTHR48011">
    <property type="entry name" value="CCR4-NOT TRANSCRIPTIONAL COMPLEX SUBUNIT CAF120-RELATED"/>
    <property type="match status" value="1"/>
</dbReference>
<comment type="caution">
    <text evidence="9">The sequence shown here is derived from an EMBL/GenBank/DDBJ whole genome shotgun (WGS) entry which is preliminary data.</text>
</comment>
<dbReference type="PANTHER" id="PTHR48011:SF4">
    <property type="entry name" value="MITOGEN-ACTIVATED PROTEIN KINASE KINASE KINASE 19"/>
    <property type="match status" value="1"/>
</dbReference>
<gene>
    <name evidence="9" type="ORF">C4D60_Mb06t17500</name>
</gene>
<reference evidence="9 10" key="1">
    <citation type="journal article" date="2019" name="Nat. Plants">
        <title>Genome sequencing of Musa balbisiana reveals subgenome evolution and function divergence in polyploid bananas.</title>
        <authorList>
            <person name="Yao X."/>
        </authorList>
    </citation>
    <scope>NUCLEOTIDE SEQUENCE [LARGE SCALE GENOMIC DNA]</scope>
    <source>
        <strain evidence="10">cv. DH-PKW</strain>
        <tissue evidence="9">Leaves</tissue>
    </source>
</reference>
<dbReference type="InterPro" id="IPR052751">
    <property type="entry name" value="Plant_MAPKKK"/>
</dbReference>
<dbReference type="SUPFAM" id="SSF56112">
    <property type="entry name" value="Protein kinase-like (PK-like)"/>
    <property type="match status" value="1"/>
</dbReference>
<dbReference type="PROSITE" id="PS00107">
    <property type="entry name" value="PROTEIN_KINASE_ATP"/>
    <property type="match status" value="1"/>
</dbReference>